<feature type="transmembrane region" description="Helical" evidence="1">
    <location>
        <begin position="200"/>
        <end position="224"/>
    </location>
</feature>
<evidence type="ECO:0000313" key="3">
    <source>
        <dbReference type="Proteomes" id="UP001319045"/>
    </source>
</evidence>
<keyword evidence="1" id="KW-0472">Membrane</keyword>
<reference evidence="2 3" key="1">
    <citation type="journal article" date="2022" name="Int. J. Syst. Evol. Microbiol.">
        <title>Prevotella herbatica sp. nov., a plant polysaccharide-decomposing anaerobic bacterium isolated from a methanogenic reactor.</title>
        <authorList>
            <person name="Uek A."/>
            <person name="Tonouchi A."/>
            <person name="Kaku N."/>
            <person name="Ueki K."/>
        </authorList>
    </citation>
    <scope>NUCLEOTIDE SEQUENCE [LARGE SCALE GENOMIC DNA]</scope>
    <source>
        <strain evidence="2 3">WR041</strain>
    </source>
</reference>
<accession>A0ABN6EJ53</accession>
<gene>
    <name evidence="2" type="ORF">prwr041_18550</name>
</gene>
<evidence type="ECO:0000256" key="1">
    <source>
        <dbReference type="SAM" id="Phobius"/>
    </source>
</evidence>
<dbReference type="Proteomes" id="UP001319045">
    <property type="component" value="Chromosome"/>
</dbReference>
<dbReference type="InterPro" id="IPR005625">
    <property type="entry name" value="PepSY-ass_TM"/>
</dbReference>
<keyword evidence="1" id="KW-1133">Transmembrane helix</keyword>
<evidence type="ECO:0000313" key="2">
    <source>
        <dbReference type="EMBL" id="BCS85962.1"/>
    </source>
</evidence>
<feature type="transmembrane region" description="Helical" evidence="1">
    <location>
        <begin position="12"/>
        <end position="31"/>
    </location>
</feature>
<dbReference type="Pfam" id="PF03929">
    <property type="entry name" value="PepSY_TM"/>
    <property type="match status" value="1"/>
</dbReference>
<keyword evidence="3" id="KW-1185">Reference proteome</keyword>
<name>A0ABN6EJ53_9BACT</name>
<proteinExistence type="predicted"/>
<dbReference type="RefSeq" id="WP_207153563.1">
    <property type="nucleotide sequence ID" value="NZ_AP024484.1"/>
</dbReference>
<protein>
    <submittedName>
        <fullName evidence="2">Iron-regulated protein</fullName>
    </submittedName>
</protein>
<feature type="transmembrane region" description="Helical" evidence="1">
    <location>
        <begin position="236"/>
        <end position="256"/>
    </location>
</feature>
<keyword evidence="1" id="KW-0812">Transmembrane</keyword>
<dbReference type="EMBL" id="AP024484">
    <property type="protein sequence ID" value="BCS85962.1"/>
    <property type="molecule type" value="Genomic_DNA"/>
</dbReference>
<feature type="transmembrane region" description="Helical" evidence="1">
    <location>
        <begin position="434"/>
        <end position="453"/>
    </location>
</feature>
<organism evidence="2 3">
    <name type="scientific">Prevotella herbatica</name>
    <dbReference type="NCBI Taxonomy" id="2801997"/>
    <lineage>
        <taxon>Bacteria</taxon>
        <taxon>Pseudomonadati</taxon>
        <taxon>Bacteroidota</taxon>
        <taxon>Bacteroidia</taxon>
        <taxon>Bacteroidales</taxon>
        <taxon>Prevotellaceae</taxon>
        <taxon>Prevotella</taxon>
    </lineage>
</organism>
<sequence length="462" mass="53011">MKKKVFRKWHKWLGLGIAIIIVFFSITGIILNHRKALASQDINRTYLPESYNINNYNNGIVRGTLVRSAHNVIVWGNAGVWQTDSHFSFFKSMNKGLPEGADNRDILTVTMNQHRQLLAASSWALYIWKNEWIRLRDIPIRDMTIKGNMVVVVSEDSVITSLPPYNHFTYYSIKNPNKDVKVNLFSIAMKMHTGEINGSLGVYFIDFIAIVLITLTITGILFSFGKKRIKKTVLKWHNILGLWLILFTLKIVITGLCLRDPLAGLLRNVTYHTYSENIKDLRAIRWNAYAGKWMLATSQSMFWLDKLDGNVKKMNRHPKLTSMGLNVFEPIDSTKWLVGSLKGAYIYDTENEVTKNIGKNIAVVGFSKDLNRNHYILFDKRKGIIDNHGKEISKGVGEIPETLKEQGMPLWNLALEIHVGRFFTNWMKGLFSTVYVNVFGILIVIILLTGLFIHPKIIRKRK</sequence>
<dbReference type="PANTHER" id="PTHR34219">
    <property type="entry name" value="IRON-REGULATED INNER MEMBRANE PROTEIN-RELATED"/>
    <property type="match status" value="1"/>
</dbReference>